<sequence>MSLSTPTASAAAKRDLNIAKRTLTTPQDPPYNGDTGSFLVAQYVWAEWVPLGSGEGSVPTALYHELKNEKYDMAVQGLYGCTSVVVVSEKAVYMSHFWEVPGFSHGNWGIGSQERFEQEVLIPLANGGGAIPGLRQYAGPNGRSEYDKAYDKKVDQIVEKVKNILGVSTPPIPITYTRTGGTDYFTPQGKVLFQYDPVQSRQATDSCSIQQAMQRIWVENKPRYVHQMYWVAYDDQKVAQSGNQKRDCPADSTPGGQVPLSSGLGVSPTSFSYSPSSINLPSSTLASTPRPSPTSSPTSSTPDQFSTPTPPPTSTTVPATTTEPMPTIEQTTSSDPPTTTADSRTTTSESPSPTAQLVVAYVVDGYYNNWSVYTPDIDDDSPGWCDGSAGEWDASGDISLKDVPYPDGDNDFDFDVDDKSGCSYSSDSDEGAGTLSCPDFSEDVQCTEYGDQSEQDCYDVAAAMMVVPKVLCQWG</sequence>
<dbReference type="OrthoDB" id="3886018at2759"/>
<feature type="compositionally biased region" description="Low complexity" evidence="1">
    <location>
        <begin position="267"/>
        <end position="307"/>
    </location>
</feature>
<dbReference type="RefSeq" id="XP_056468958.1">
    <property type="nucleotide sequence ID" value="XM_056623970.1"/>
</dbReference>
<feature type="compositionally biased region" description="Low complexity" evidence="1">
    <location>
        <begin position="314"/>
        <end position="353"/>
    </location>
</feature>
<name>A0A9W9EIQ5_9EURO</name>
<proteinExistence type="predicted"/>
<evidence type="ECO:0000313" key="3">
    <source>
        <dbReference type="Proteomes" id="UP001149074"/>
    </source>
</evidence>
<reference evidence="2" key="2">
    <citation type="journal article" date="2023" name="IMA Fungus">
        <title>Comparative genomic study of the Penicillium genus elucidates a diverse pangenome and 15 lateral gene transfer events.</title>
        <authorList>
            <person name="Petersen C."/>
            <person name="Sorensen T."/>
            <person name="Nielsen M.R."/>
            <person name="Sondergaard T.E."/>
            <person name="Sorensen J.L."/>
            <person name="Fitzpatrick D.A."/>
            <person name="Frisvad J.C."/>
            <person name="Nielsen K.L."/>
        </authorList>
    </citation>
    <scope>NUCLEOTIDE SEQUENCE</scope>
    <source>
        <strain evidence="2">IBT 30761</strain>
    </source>
</reference>
<dbReference type="GeneID" id="81362949"/>
<dbReference type="EMBL" id="JAPQKI010000011">
    <property type="protein sequence ID" value="KAJ5082436.1"/>
    <property type="molecule type" value="Genomic_DNA"/>
</dbReference>
<comment type="caution">
    <text evidence="2">The sequence shown here is derived from an EMBL/GenBank/DDBJ whole genome shotgun (WGS) entry which is preliminary data.</text>
</comment>
<feature type="region of interest" description="Disordered" evidence="1">
    <location>
        <begin position="241"/>
        <end position="353"/>
    </location>
</feature>
<protein>
    <submittedName>
        <fullName evidence="2">Uncharacterized protein</fullName>
    </submittedName>
</protein>
<dbReference type="AlphaFoldDB" id="A0A9W9EIQ5"/>
<accession>A0A9W9EIQ5</accession>
<reference evidence="2" key="1">
    <citation type="submission" date="2022-11" db="EMBL/GenBank/DDBJ databases">
        <authorList>
            <person name="Petersen C."/>
        </authorList>
    </citation>
    <scope>NUCLEOTIDE SEQUENCE</scope>
    <source>
        <strain evidence="2">IBT 30761</strain>
    </source>
</reference>
<gene>
    <name evidence="2" type="ORF">N7532_011479</name>
</gene>
<evidence type="ECO:0000256" key="1">
    <source>
        <dbReference type="SAM" id="MobiDB-lite"/>
    </source>
</evidence>
<organism evidence="2 3">
    <name type="scientific">Penicillium argentinense</name>
    <dbReference type="NCBI Taxonomy" id="1131581"/>
    <lineage>
        <taxon>Eukaryota</taxon>
        <taxon>Fungi</taxon>
        <taxon>Dikarya</taxon>
        <taxon>Ascomycota</taxon>
        <taxon>Pezizomycotina</taxon>
        <taxon>Eurotiomycetes</taxon>
        <taxon>Eurotiomycetidae</taxon>
        <taxon>Eurotiales</taxon>
        <taxon>Aspergillaceae</taxon>
        <taxon>Penicillium</taxon>
    </lineage>
</organism>
<keyword evidence="3" id="KW-1185">Reference proteome</keyword>
<dbReference type="Proteomes" id="UP001149074">
    <property type="component" value="Unassembled WGS sequence"/>
</dbReference>
<evidence type="ECO:0000313" key="2">
    <source>
        <dbReference type="EMBL" id="KAJ5082436.1"/>
    </source>
</evidence>